<sequence>MTLINIIGWLGAILYIIAYFLLTIHAISSSSFAYHFLNVLGAIGLTINACYLKDSPNIIVNLVWLLIAISAISNLYRNRPEQKH</sequence>
<dbReference type="AlphaFoldDB" id="A0A4R0PXW5"/>
<dbReference type="Pfam" id="PF26604">
    <property type="entry name" value="CBU_0592"/>
    <property type="match status" value="1"/>
</dbReference>
<keyword evidence="4" id="KW-1185">Reference proteome</keyword>
<dbReference type="Gene3D" id="1.20.1280.290">
    <property type="match status" value="1"/>
</dbReference>
<accession>A0A4R0PXW5</accession>
<protein>
    <recommendedName>
        <fullName evidence="2">CBU-0592-like domain-containing protein</fullName>
    </recommendedName>
</protein>
<name>A0A4R0PXW5_9SPHI</name>
<dbReference type="NCBIfam" id="NF047864">
    <property type="entry name" value="CBU_0592_membra"/>
    <property type="match status" value="1"/>
</dbReference>
<proteinExistence type="predicted"/>
<gene>
    <name evidence="3" type="ORF">EZ456_07550</name>
</gene>
<organism evidence="3 4">
    <name type="scientific">Pedobacter psychrodurus</name>
    <dbReference type="NCBI Taxonomy" id="2530456"/>
    <lineage>
        <taxon>Bacteria</taxon>
        <taxon>Pseudomonadati</taxon>
        <taxon>Bacteroidota</taxon>
        <taxon>Sphingobacteriia</taxon>
        <taxon>Sphingobacteriales</taxon>
        <taxon>Sphingobacteriaceae</taxon>
        <taxon>Pedobacter</taxon>
    </lineage>
</organism>
<comment type="caution">
    <text evidence="3">The sequence shown here is derived from an EMBL/GenBank/DDBJ whole genome shotgun (WGS) entry which is preliminary data.</text>
</comment>
<keyword evidence="1" id="KW-0812">Transmembrane</keyword>
<evidence type="ECO:0000259" key="2">
    <source>
        <dbReference type="Pfam" id="PF26604"/>
    </source>
</evidence>
<dbReference type="Proteomes" id="UP000293925">
    <property type="component" value="Unassembled WGS sequence"/>
</dbReference>
<reference evidence="3 4" key="1">
    <citation type="submission" date="2019-02" db="EMBL/GenBank/DDBJ databases">
        <title>Pedobacter sp. RP-3-21 sp. nov., isolated from Arctic soil.</title>
        <authorList>
            <person name="Dahal R.H."/>
        </authorList>
    </citation>
    <scope>NUCLEOTIDE SEQUENCE [LARGE SCALE GENOMIC DNA]</scope>
    <source>
        <strain evidence="3 4">RP-3-21</strain>
    </source>
</reference>
<feature type="transmembrane region" description="Helical" evidence="1">
    <location>
        <begin position="32"/>
        <end position="52"/>
    </location>
</feature>
<feature type="transmembrane region" description="Helical" evidence="1">
    <location>
        <begin position="58"/>
        <end position="76"/>
    </location>
</feature>
<dbReference type="InterPro" id="IPR058058">
    <property type="entry name" value="CBU_0592-like"/>
</dbReference>
<keyword evidence="1" id="KW-0472">Membrane</keyword>
<evidence type="ECO:0000313" key="4">
    <source>
        <dbReference type="Proteomes" id="UP000293925"/>
    </source>
</evidence>
<keyword evidence="1" id="KW-1133">Transmembrane helix</keyword>
<dbReference type="EMBL" id="SJSO01000005">
    <property type="protein sequence ID" value="TCD27794.1"/>
    <property type="molecule type" value="Genomic_DNA"/>
</dbReference>
<evidence type="ECO:0000313" key="3">
    <source>
        <dbReference type="EMBL" id="TCD27794.1"/>
    </source>
</evidence>
<feature type="domain" description="CBU-0592-like" evidence="2">
    <location>
        <begin position="5"/>
        <end position="79"/>
    </location>
</feature>
<evidence type="ECO:0000256" key="1">
    <source>
        <dbReference type="SAM" id="Phobius"/>
    </source>
</evidence>
<feature type="transmembrane region" description="Helical" evidence="1">
    <location>
        <begin position="6"/>
        <end position="25"/>
    </location>
</feature>
<dbReference type="OrthoDB" id="711721at2"/>